<organism evidence="3 4">
    <name type="scientific">Beijerinckia indica subsp. indica (strain ATCC 9039 / DSM 1715 / NCIMB 8712)</name>
    <dbReference type="NCBI Taxonomy" id="395963"/>
    <lineage>
        <taxon>Bacteria</taxon>
        <taxon>Pseudomonadati</taxon>
        <taxon>Pseudomonadota</taxon>
        <taxon>Alphaproteobacteria</taxon>
        <taxon>Hyphomicrobiales</taxon>
        <taxon>Beijerinckiaceae</taxon>
        <taxon>Beijerinckia</taxon>
    </lineage>
</organism>
<reference evidence="3 4" key="2">
    <citation type="journal article" date="2010" name="J. Bacteriol.">
        <title>Complete genome sequence of Beijerinckia indica subsp. indica.</title>
        <authorList>
            <person name="Tamas I."/>
            <person name="Dedysh S.N."/>
            <person name="Liesack W."/>
            <person name="Stott M.B."/>
            <person name="Alam M."/>
            <person name="Murrell J.C."/>
            <person name="Dunfield P.F."/>
        </authorList>
    </citation>
    <scope>NUCLEOTIDE SEQUENCE [LARGE SCALE GENOMIC DNA]</scope>
    <source>
        <strain evidence="4">ATCC 9039 / DSM 1715 / NCIMB 8712</strain>
    </source>
</reference>
<dbReference type="EMBL" id="CP001016">
    <property type="protein sequence ID" value="ACB95184.1"/>
    <property type="molecule type" value="Genomic_DNA"/>
</dbReference>
<proteinExistence type="predicted"/>
<dbReference type="InterPro" id="IPR002059">
    <property type="entry name" value="CSP_DNA-bd"/>
</dbReference>
<feature type="compositionally biased region" description="Basic and acidic residues" evidence="1">
    <location>
        <begin position="105"/>
        <end position="122"/>
    </location>
</feature>
<dbReference type="InterPro" id="IPR012340">
    <property type="entry name" value="NA-bd_OB-fold"/>
</dbReference>
<dbReference type="PANTHER" id="PTHR11544">
    <property type="entry name" value="COLD SHOCK DOMAIN CONTAINING PROTEINS"/>
    <property type="match status" value="1"/>
</dbReference>
<dbReference type="Pfam" id="PF00313">
    <property type="entry name" value="CSD"/>
    <property type="match status" value="2"/>
</dbReference>
<keyword evidence="3" id="KW-0238">DNA-binding</keyword>
<feature type="domain" description="CSD" evidence="2">
    <location>
        <begin position="131"/>
        <end position="196"/>
    </location>
</feature>
<dbReference type="eggNOG" id="COG1278">
    <property type="taxonomic scope" value="Bacteria"/>
</dbReference>
<keyword evidence="4" id="KW-1185">Reference proteome</keyword>
<dbReference type="CDD" id="cd04458">
    <property type="entry name" value="CSP_CDS"/>
    <property type="match status" value="2"/>
</dbReference>
<dbReference type="OrthoDB" id="9791685at2"/>
<protein>
    <submittedName>
        <fullName evidence="3">Cold-shock DNA-binding domain protein</fullName>
    </submittedName>
</protein>
<dbReference type="PROSITE" id="PS51857">
    <property type="entry name" value="CSD_2"/>
    <property type="match status" value="1"/>
</dbReference>
<dbReference type="Proteomes" id="UP000001695">
    <property type="component" value="Chromosome"/>
</dbReference>
<evidence type="ECO:0000259" key="2">
    <source>
        <dbReference type="PROSITE" id="PS51857"/>
    </source>
</evidence>
<feature type="region of interest" description="Disordered" evidence="1">
    <location>
        <begin position="103"/>
        <end position="122"/>
    </location>
</feature>
<name>B2IBA0_BEII9</name>
<evidence type="ECO:0000256" key="1">
    <source>
        <dbReference type="SAM" id="MobiDB-lite"/>
    </source>
</evidence>
<accession>B2IBA0</accession>
<dbReference type="HOGENOM" id="CLU_097141_2_0_5"/>
<reference evidence="4" key="1">
    <citation type="submission" date="2008-03" db="EMBL/GenBank/DDBJ databases">
        <title>Complete sequence of chromosome of Beijerinckia indica subsp. indica ATCC 9039.</title>
        <authorList>
            <consortium name="US DOE Joint Genome Institute"/>
            <person name="Copeland A."/>
            <person name="Lucas S."/>
            <person name="Lapidus A."/>
            <person name="Glavina del Rio T."/>
            <person name="Dalin E."/>
            <person name="Tice H."/>
            <person name="Bruce D."/>
            <person name="Goodwin L."/>
            <person name="Pitluck S."/>
            <person name="LaButti K."/>
            <person name="Schmutz J."/>
            <person name="Larimer F."/>
            <person name="Land M."/>
            <person name="Hauser L."/>
            <person name="Kyrpides N."/>
            <person name="Mikhailova N."/>
            <person name="Dunfield P.F."/>
            <person name="Dedysh S.N."/>
            <person name="Liesack W."/>
            <person name="Saw J.H."/>
            <person name="Alam M."/>
            <person name="Chen Y."/>
            <person name="Murrell J.C."/>
            <person name="Richardson P."/>
        </authorList>
    </citation>
    <scope>NUCLEOTIDE SEQUENCE [LARGE SCALE GENOMIC DNA]</scope>
    <source>
        <strain evidence="4">ATCC 9039 / DSM 1715 / NCIMB 8712</strain>
    </source>
</reference>
<evidence type="ECO:0000313" key="3">
    <source>
        <dbReference type="EMBL" id="ACB95184.1"/>
    </source>
</evidence>
<dbReference type="InterPro" id="IPR050181">
    <property type="entry name" value="Cold_shock_domain"/>
</dbReference>
<sequence>MPDKDQTQSHAAFDNPLLDALADSPEPAQLVEISGRIKWFDLVKGYGFVVADNGLGDVLLHVTALRKDGHSKACEGARVVCEAMRGTKGWQVFRVISLDAPAPAEKPDLSEEPPRNLSSREEPQVLPLGGFEDVKVKWFNRVKGFGFLSRGDGTEDIFVHMEILRRHGISILHPGEELRARFGQGPKGLIAIEVRPLDAPAPVHH</sequence>
<dbReference type="InterPro" id="IPR011129">
    <property type="entry name" value="CSD"/>
</dbReference>
<dbReference type="KEGG" id="bid:Bind_1552"/>
<dbReference type="Gene3D" id="2.40.50.140">
    <property type="entry name" value="Nucleic acid-binding proteins"/>
    <property type="match status" value="2"/>
</dbReference>
<evidence type="ECO:0000313" key="4">
    <source>
        <dbReference type="Proteomes" id="UP000001695"/>
    </source>
</evidence>
<dbReference type="SMART" id="SM00357">
    <property type="entry name" value="CSP"/>
    <property type="match status" value="2"/>
</dbReference>
<dbReference type="PRINTS" id="PR00050">
    <property type="entry name" value="COLDSHOCK"/>
</dbReference>
<dbReference type="SUPFAM" id="SSF50249">
    <property type="entry name" value="Nucleic acid-binding proteins"/>
    <property type="match status" value="2"/>
</dbReference>
<gene>
    <name evidence="3" type="ordered locus">Bind_1552</name>
</gene>
<dbReference type="STRING" id="395963.Bind_1552"/>
<dbReference type="GO" id="GO:0005829">
    <property type="term" value="C:cytosol"/>
    <property type="evidence" value="ECO:0007669"/>
    <property type="project" value="UniProtKB-ARBA"/>
</dbReference>
<dbReference type="AlphaFoldDB" id="B2IBA0"/>
<dbReference type="GO" id="GO:0003677">
    <property type="term" value="F:DNA binding"/>
    <property type="evidence" value="ECO:0007669"/>
    <property type="project" value="UniProtKB-KW"/>
</dbReference>
<dbReference type="RefSeq" id="WP_012384541.1">
    <property type="nucleotide sequence ID" value="NC_010581.1"/>
</dbReference>